<keyword evidence="2" id="KW-0472">Membrane</keyword>
<evidence type="ECO:0000256" key="2">
    <source>
        <dbReference type="SAM" id="Phobius"/>
    </source>
</evidence>
<feature type="compositionally biased region" description="Polar residues" evidence="1">
    <location>
        <begin position="173"/>
        <end position="199"/>
    </location>
</feature>
<dbReference type="EMBL" id="MU853334">
    <property type="protein sequence ID" value="KAK4115625.1"/>
    <property type="molecule type" value="Genomic_DNA"/>
</dbReference>
<dbReference type="GeneID" id="89942518"/>
<organism evidence="3 4">
    <name type="scientific">Canariomyces notabilis</name>
    <dbReference type="NCBI Taxonomy" id="2074819"/>
    <lineage>
        <taxon>Eukaryota</taxon>
        <taxon>Fungi</taxon>
        <taxon>Dikarya</taxon>
        <taxon>Ascomycota</taxon>
        <taxon>Pezizomycotina</taxon>
        <taxon>Sordariomycetes</taxon>
        <taxon>Sordariomycetidae</taxon>
        <taxon>Sordariales</taxon>
        <taxon>Chaetomiaceae</taxon>
        <taxon>Canariomyces</taxon>
    </lineage>
</organism>
<feature type="region of interest" description="Disordered" evidence="1">
    <location>
        <begin position="235"/>
        <end position="301"/>
    </location>
</feature>
<proteinExistence type="predicted"/>
<keyword evidence="2" id="KW-1133">Transmembrane helix</keyword>
<evidence type="ECO:0000256" key="1">
    <source>
        <dbReference type="SAM" id="MobiDB-lite"/>
    </source>
</evidence>
<comment type="caution">
    <text evidence="3">The sequence shown here is derived from an EMBL/GenBank/DDBJ whole genome shotgun (WGS) entry which is preliminary data.</text>
</comment>
<gene>
    <name evidence="3" type="ORF">N656DRAFT_815834</name>
</gene>
<name>A0AAN6YVJ2_9PEZI</name>
<reference evidence="3" key="2">
    <citation type="submission" date="2023-05" db="EMBL/GenBank/DDBJ databases">
        <authorList>
            <consortium name="Lawrence Berkeley National Laboratory"/>
            <person name="Steindorff A."/>
            <person name="Hensen N."/>
            <person name="Bonometti L."/>
            <person name="Westerberg I."/>
            <person name="Brannstrom I.O."/>
            <person name="Guillou S."/>
            <person name="Cros-Aarteil S."/>
            <person name="Calhoun S."/>
            <person name="Haridas S."/>
            <person name="Kuo A."/>
            <person name="Mondo S."/>
            <person name="Pangilinan J."/>
            <person name="Riley R."/>
            <person name="Labutti K."/>
            <person name="Andreopoulos B."/>
            <person name="Lipzen A."/>
            <person name="Chen C."/>
            <person name="Yanf M."/>
            <person name="Daum C."/>
            <person name="Ng V."/>
            <person name="Clum A."/>
            <person name="Ohm R."/>
            <person name="Martin F."/>
            <person name="Silar P."/>
            <person name="Natvig D."/>
            <person name="Lalanne C."/>
            <person name="Gautier V."/>
            <person name="Ament-Velasquez S.L."/>
            <person name="Kruys A."/>
            <person name="Hutchinson M.I."/>
            <person name="Powell A.J."/>
            <person name="Barry K."/>
            <person name="Miller A.N."/>
            <person name="Grigoriev I.V."/>
            <person name="Debuchy R."/>
            <person name="Gladieux P."/>
            <person name="Thoren M.H."/>
            <person name="Johannesson H."/>
        </authorList>
    </citation>
    <scope>NUCLEOTIDE SEQUENCE</scope>
    <source>
        <strain evidence="3">CBS 508.74</strain>
    </source>
</reference>
<dbReference type="RefSeq" id="XP_064673195.1">
    <property type="nucleotide sequence ID" value="XM_064818392.1"/>
</dbReference>
<keyword evidence="2" id="KW-0812">Transmembrane</keyword>
<dbReference type="Proteomes" id="UP001302812">
    <property type="component" value="Unassembled WGS sequence"/>
</dbReference>
<feature type="region of interest" description="Disordered" evidence="1">
    <location>
        <begin position="153"/>
        <end position="199"/>
    </location>
</feature>
<keyword evidence="4" id="KW-1185">Reference proteome</keyword>
<sequence length="352" mass="36624">MTVVGPLTTTFQAPSSCTTQLYQVFSESESSYVQGPLFTSGSDCFPSGYDPEPANYYSPGVCPHGHTVACSSLASVSTETETAVACCPTCPVPTATSQGGSPQIVLGCTTTWIAAEVALPDVVVVTDGTAGSTTTTSETAGGITAYAVRIHFRSGDPTPAPRTDDPGGVSGLAQPTSPTVPIPTQLSIPQETSPSPSGLSTPAIVGIAVGSAVGVLLAIGSMCFFIRRRRRRRRAETELPPPPPVPPKELSATPVSYRTVPPPYELSEEALPRRPSTIAAKKHLSASVSSARSPLREERESGVLGYRPVELEAESLSPARQASLRNTASPESASSGWTDKQARGAATPMPWI</sequence>
<protein>
    <submittedName>
        <fullName evidence="3">Uncharacterized protein</fullName>
    </submittedName>
</protein>
<feature type="compositionally biased region" description="Polar residues" evidence="1">
    <location>
        <begin position="318"/>
        <end position="338"/>
    </location>
</feature>
<dbReference type="AlphaFoldDB" id="A0AAN6YVJ2"/>
<evidence type="ECO:0000313" key="3">
    <source>
        <dbReference type="EMBL" id="KAK4115625.1"/>
    </source>
</evidence>
<feature type="transmembrane region" description="Helical" evidence="2">
    <location>
        <begin position="203"/>
        <end position="226"/>
    </location>
</feature>
<feature type="region of interest" description="Disordered" evidence="1">
    <location>
        <begin position="315"/>
        <end position="352"/>
    </location>
</feature>
<reference evidence="3" key="1">
    <citation type="journal article" date="2023" name="Mol. Phylogenet. Evol.">
        <title>Genome-scale phylogeny and comparative genomics of the fungal order Sordariales.</title>
        <authorList>
            <person name="Hensen N."/>
            <person name="Bonometti L."/>
            <person name="Westerberg I."/>
            <person name="Brannstrom I.O."/>
            <person name="Guillou S."/>
            <person name="Cros-Aarteil S."/>
            <person name="Calhoun S."/>
            <person name="Haridas S."/>
            <person name="Kuo A."/>
            <person name="Mondo S."/>
            <person name="Pangilinan J."/>
            <person name="Riley R."/>
            <person name="LaButti K."/>
            <person name="Andreopoulos B."/>
            <person name="Lipzen A."/>
            <person name="Chen C."/>
            <person name="Yan M."/>
            <person name="Daum C."/>
            <person name="Ng V."/>
            <person name="Clum A."/>
            <person name="Steindorff A."/>
            <person name="Ohm R.A."/>
            <person name="Martin F."/>
            <person name="Silar P."/>
            <person name="Natvig D.O."/>
            <person name="Lalanne C."/>
            <person name="Gautier V."/>
            <person name="Ament-Velasquez S.L."/>
            <person name="Kruys A."/>
            <person name="Hutchinson M.I."/>
            <person name="Powell A.J."/>
            <person name="Barry K."/>
            <person name="Miller A.N."/>
            <person name="Grigoriev I.V."/>
            <person name="Debuchy R."/>
            <person name="Gladieux P."/>
            <person name="Hiltunen Thoren M."/>
            <person name="Johannesson H."/>
        </authorList>
    </citation>
    <scope>NUCLEOTIDE SEQUENCE</scope>
    <source>
        <strain evidence="3">CBS 508.74</strain>
    </source>
</reference>
<accession>A0AAN6YVJ2</accession>
<evidence type="ECO:0000313" key="4">
    <source>
        <dbReference type="Proteomes" id="UP001302812"/>
    </source>
</evidence>